<dbReference type="GO" id="GO:0004888">
    <property type="term" value="F:transmembrane signaling receptor activity"/>
    <property type="evidence" value="ECO:0007669"/>
    <property type="project" value="InterPro"/>
</dbReference>
<organism evidence="15 16">
    <name type="scientific">Pseudomonas putida</name>
    <name type="common">Arthrobacter siderocapsulatus</name>
    <dbReference type="NCBI Taxonomy" id="303"/>
    <lineage>
        <taxon>Bacteria</taxon>
        <taxon>Pseudomonadati</taxon>
        <taxon>Pseudomonadota</taxon>
        <taxon>Gammaproteobacteria</taxon>
        <taxon>Pseudomonadales</taxon>
        <taxon>Pseudomonadaceae</taxon>
        <taxon>Pseudomonas</taxon>
    </lineage>
</organism>
<dbReference type="Pfam" id="PF00672">
    <property type="entry name" value="HAMP"/>
    <property type="match status" value="1"/>
</dbReference>
<sequence>MLVTMNRMLGNLSIQLKLALGFALVLLLTLGIALIGWTTLEDLADRSDKLTDIGAVNKEIQDVRNQRLVYERNLEPAVGQQMDKELDDVAERLAYLQRRLNVPANLARVQRQENTLDQYRRTFAELQTTVQARQQARDALGSSAERAVALLAPVGQALRERADFSAYASLVTVDQQIQQARFHLRGYTYSGRAEFEAPALAAIDQAASQLDALPDRLPSTYRDTLRAAAGALADYRAAVLDFSAARSASDSALQHLAQLGDSLLAVSDELTQSQTELVDQQALQARYNLGLAIAIALLLGIAAAWVITRQITTPLQQTLRLVERVAGGDLSQTLVAERRDELGELQRAMQRMTVSLRELVGGIGEGVTQIASAAEQLSAVTEQTSSGVSTQKVETDQVATAMHEMAATVQDVARNAEQASEAATLADQQAGEGDRVVSEAIDEIERLAAAVDHSGEAMAQLKAESDKIGSVLDVIKSVAQQTNLLALNAAIEAARAGEAGRGFAVVADEVRGLARRTQQSTEEIEGLIAGLHRGTSEVAGILDNSRELTLSSVELTRRAGTSLATISTTVSSIQAMNQQIAAAAEQQSAVAEEINRSVINVRDVSDQTSAASEETAASSIELARLGVQLQALVGRFQL</sequence>
<keyword evidence="8 10" id="KW-0807">Transducer</keyword>
<dbReference type="RefSeq" id="WP_058541641.1">
    <property type="nucleotide sequence ID" value="NZ_LKGZ01000045.1"/>
</dbReference>
<dbReference type="GO" id="GO:0006935">
    <property type="term" value="P:chemotaxis"/>
    <property type="evidence" value="ECO:0007669"/>
    <property type="project" value="UniProtKB-KW"/>
</dbReference>
<dbReference type="InterPro" id="IPR004090">
    <property type="entry name" value="Chemotax_Me-accpt_rcpt"/>
</dbReference>
<dbReference type="Gene3D" id="1.20.1440.210">
    <property type="match status" value="2"/>
</dbReference>
<comment type="subcellular location">
    <subcellularLocation>
        <location evidence="1">Cell membrane</location>
        <topology evidence="1">Multi-pass membrane protein</topology>
    </subcellularLocation>
</comment>
<gene>
    <name evidence="15" type="ORF">EDF85_3853</name>
</gene>
<evidence type="ECO:0000259" key="12">
    <source>
        <dbReference type="PROSITE" id="PS50111"/>
    </source>
</evidence>
<dbReference type="PANTHER" id="PTHR32089">
    <property type="entry name" value="METHYL-ACCEPTING CHEMOTAXIS PROTEIN MCPB"/>
    <property type="match status" value="1"/>
</dbReference>
<evidence type="ECO:0000256" key="10">
    <source>
        <dbReference type="PROSITE-ProRule" id="PRU00284"/>
    </source>
</evidence>
<dbReference type="PROSITE" id="PS50885">
    <property type="entry name" value="HAMP"/>
    <property type="match status" value="1"/>
</dbReference>
<evidence type="ECO:0000256" key="11">
    <source>
        <dbReference type="SAM" id="Phobius"/>
    </source>
</evidence>
<feature type="domain" description="Methyl-accepting transducer" evidence="12">
    <location>
        <begin position="366"/>
        <end position="602"/>
    </location>
</feature>
<evidence type="ECO:0000313" key="15">
    <source>
        <dbReference type="EMBL" id="ROQ48122.1"/>
    </source>
</evidence>
<comment type="caution">
    <text evidence="15">The sequence shown here is derived from an EMBL/GenBank/DDBJ whole genome shotgun (WGS) entry which is preliminary data.</text>
</comment>
<reference evidence="15 16" key="1">
    <citation type="submission" date="2018-11" db="EMBL/GenBank/DDBJ databases">
        <title>Genomic analyses of the natural microbiome of Caenorhabditis elegans.</title>
        <authorList>
            <person name="Samuel B."/>
        </authorList>
    </citation>
    <scope>NUCLEOTIDE SEQUENCE [LARGE SCALE GENOMIC DNA]</scope>
    <source>
        <strain evidence="15 16">BIGb0473</strain>
    </source>
</reference>
<evidence type="ECO:0000256" key="3">
    <source>
        <dbReference type="ARBA" id="ARBA00022481"/>
    </source>
</evidence>
<evidence type="ECO:0000256" key="8">
    <source>
        <dbReference type="ARBA" id="ARBA00023224"/>
    </source>
</evidence>
<evidence type="ECO:0000256" key="1">
    <source>
        <dbReference type="ARBA" id="ARBA00004651"/>
    </source>
</evidence>
<evidence type="ECO:0000256" key="6">
    <source>
        <dbReference type="ARBA" id="ARBA00022989"/>
    </source>
</evidence>
<dbReference type="InterPro" id="IPR004089">
    <property type="entry name" value="MCPsignal_dom"/>
</dbReference>
<comment type="similarity">
    <text evidence="9">Belongs to the methyl-accepting chemotaxis (MCP) protein family.</text>
</comment>
<proteinExistence type="inferred from homology"/>
<evidence type="ECO:0000259" key="13">
    <source>
        <dbReference type="PROSITE" id="PS50885"/>
    </source>
</evidence>
<feature type="domain" description="HAMP" evidence="13">
    <location>
        <begin position="309"/>
        <end position="361"/>
    </location>
</feature>
<keyword evidence="6 11" id="KW-1133">Transmembrane helix</keyword>
<dbReference type="SUPFAM" id="SSF58104">
    <property type="entry name" value="Methyl-accepting chemotaxis protein (MCP) signaling domain"/>
    <property type="match status" value="1"/>
</dbReference>
<dbReference type="Gene3D" id="1.10.287.950">
    <property type="entry name" value="Methyl-accepting chemotaxis protein"/>
    <property type="match status" value="1"/>
</dbReference>
<keyword evidence="2" id="KW-1003">Cell membrane</keyword>
<dbReference type="AlphaFoldDB" id="A0A9X8EFB1"/>
<name>A0A9X8EFB1_PSEPU</name>
<dbReference type="FunFam" id="1.10.287.950:FF:000001">
    <property type="entry name" value="Methyl-accepting chemotaxis sensory transducer"/>
    <property type="match status" value="1"/>
</dbReference>
<dbReference type="InterPro" id="IPR003660">
    <property type="entry name" value="HAMP_dom"/>
</dbReference>
<dbReference type="CDD" id="cd11386">
    <property type="entry name" value="MCP_signal"/>
    <property type="match status" value="1"/>
</dbReference>
<dbReference type="SMART" id="SM01358">
    <property type="entry name" value="HBM"/>
    <property type="match status" value="1"/>
</dbReference>
<dbReference type="Pfam" id="PF00015">
    <property type="entry name" value="MCPsignal"/>
    <property type="match status" value="1"/>
</dbReference>
<dbReference type="GO" id="GO:0005886">
    <property type="term" value="C:plasma membrane"/>
    <property type="evidence" value="ECO:0007669"/>
    <property type="project" value="UniProtKB-SubCell"/>
</dbReference>
<keyword evidence="4" id="KW-0145">Chemotaxis</keyword>
<evidence type="ECO:0000256" key="7">
    <source>
        <dbReference type="ARBA" id="ARBA00023136"/>
    </source>
</evidence>
<dbReference type="PROSITE" id="PS51753">
    <property type="entry name" value="HBM"/>
    <property type="match status" value="1"/>
</dbReference>
<evidence type="ECO:0000256" key="4">
    <source>
        <dbReference type="ARBA" id="ARBA00022500"/>
    </source>
</evidence>
<dbReference type="Proteomes" id="UP000269115">
    <property type="component" value="Unassembled WGS sequence"/>
</dbReference>
<evidence type="ECO:0000256" key="9">
    <source>
        <dbReference type="ARBA" id="ARBA00029447"/>
    </source>
</evidence>
<dbReference type="EMBL" id="RJUR01000015">
    <property type="protein sequence ID" value="ROQ48122.1"/>
    <property type="molecule type" value="Genomic_DNA"/>
</dbReference>
<evidence type="ECO:0000313" key="16">
    <source>
        <dbReference type="Proteomes" id="UP000269115"/>
    </source>
</evidence>
<dbReference type="SMART" id="SM00283">
    <property type="entry name" value="MA"/>
    <property type="match status" value="1"/>
</dbReference>
<dbReference type="PANTHER" id="PTHR32089:SF120">
    <property type="entry name" value="METHYL-ACCEPTING CHEMOTAXIS PROTEIN TLPQ"/>
    <property type="match status" value="1"/>
</dbReference>
<feature type="transmembrane region" description="Helical" evidence="11">
    <location>
        <begin position="287"/>
        <end position="307"/>
    </location>
</feature>
<dbReference type="CDD" id="cd06225">
    <property type="entry name" value="HAMP"/>
    <property type="match status" value="1"/>
</dbReference>
<protein>
    <submittedName>
        <fullName evidence="15">Methyl-accepting chemotaxis protein</fullName>
    </submittedName>
</protein>
<dbReference type="InterPro" id="IPR032255">
    <property type="entry name" value="HBM"/>
</dbReference>
<evidence type="ECO:0000259" key="14">
    <source>
        <dbReference type="PROSITE" id="PS51753"/>
    </source>
</evidence>
<keyword evidence="5 11" id="KW-0812">Transmembrane</keyword>
<accession>A0A9X8EFB1</accession>
<keyword evidence="7 11" id="KW-0472">Membrane</keyword>
<dbReference type="Pfam" id="PF16591">
    <property type="entry name" value="HBM"/>
    <property type="match status" value="1"/>
</dbReference>
<keyword evidence="3" id="KW-0488">Methylation</keyword>
<dbReference type="PRINTS" id="PR00260">
    <property type="entry name" value="CHEMTRNSDUCR"/>
</dbReference>
<evidence type="ECO:0000256" key="2">
    <source>
        <dbReference type="ARBA" id="ARBA00022475"/>
    </source>
</evidence>
<evidence type="ECO:0000256" key="5">
    <source>
        <dbReference type="ARBA" id="ARBA00022692"/>
    </source>
</evidence>
<feature type="domain" description="HBM" evidence="14">
    <location>
        <begin position="45"/>
        <end position="282"/>
    </location>
</feature>
<dbReference type="GO" id="GO:0007165">
    <property type="term" value="P:signal transduction"/>
    <property type="evidence" value="ECO:0007669"/>
    <property type="project" value="UniProtKB-KW"/>
</dbReference>
<dbReference type="SMART" id="SM00304">
    <property type="entry name" value="HAMP"/>
    <property type="match status" value="2"/>
</dbReference>
<dbReference type="PROSITE" id="PS50111">
    <property type="entry name" value="CHEMOTAXIS_TRANSDUC_2"/>
    <property type="match status" value="1"/>
</dbReference>